<dbReference type="InParanoid" id="A0A3P7GHF4"/>
<organism evidence="2 3">
    <name type="scientific">Wuchereria bancrofti</name>
    <dbReference type="NCBI Taxonomy" id="6293"/>
    <lineage>
        <taxon>Eukaryota</taxon>
        <taxon>Metazoa</taxon>
        <taxon>Ecdysozoa</taxon>
        <taxon>Nematoda</taxon>
        <taxon>Chromadorea</taxon>
        <taxon>Rhabditida</taxon>
        <taxon>Spirurina</taxon>
        <taxon>Spiruromorpha</taxon>
        <taxon>Filarioidea</taxon>
        <taxon>Onchocercidae</taxon>
        <taxon>Wuchereria</taxon>
    </lineage>
</organism>
<keyword evidence="3" id="KW-1185">Reference proteome</keyword>
<dbReference type="EMBL" id="UYWW01012643">
    <property type="protein sequence ID" value="VDM21832.1"/>
    <property type="molecule type" value="Genomic_DNA"/>
</dbReference>
<gene>
    <name evidence="2" type="ORF">WBA_LOCUS12167</name>
</gene>
<keyword evidence="1" id="KW-0812">Transmembrane</keyword>
<protein>
    <submittedName>
        <fullName evidence="2">Uncharacterized protein</fullName>
    </submittedName>
</protein>
<evidence type="ECO:0000256" key="1">
    <source>
        <dbReference type="SAM" id="Phobius"/>
    </source>
</evidence>
<evidence type="ECO:0000313" key="2">
    <source>
        <dbReference type="EMBL" id="VDM21832.1"/>
    </source>
</evidence>
<dbReference type="Proteomes" id="UP000270924">
    <property type="component" value="Unassembled WGS sequence"/>
</dbReference>
<accession>A0A3P7GHF4</accession>
<proteinExistence type="predicted"/>
<dbReference type="AlphaFoldDB" id="A0A3P7GHF4"/>
<reference evidence="2 3" key="1">
    <citation type="submission" date="2018-11" db="EMBL/GenBank/DDBJ databases">
        <authorList>
            <consortium name="Pathogen Informatics"/>
        </authorList>
    </citation>
    <scope>NUCLEOTIDE SEQUENCE [LARGE SCALE GENOMIC DNA]</scope>
</reference>
<keyword evidence="1" id="KW-0472">Membrane</keyword>
<sequence>MYMDIKNLFVSPAPPGPIVPVHELLRAGLIIALFILTLLACSVCYFFSLLISSLFFHCQKFNMISKNCDIWLNKE</sequence>
<evidence type="ECO:0000313" key="3">
    <source>
        <dbReference type="Proteomes" id="UP000270924"/>
    </source>
</evidence>
<feature type="transmembrane region" description="Helical" evidence="1">
    <location>
        <begin position="29"/>
        <end position="56"/>
    </location>
</feature>
<keyword evidence="1" id="KW-1133">Transmembrane helix</keyword>
<name>A0A3P7GHF4_WUCBA</name>